<evidence type="ECO:0000313" key="4">
    <source>
        <dbReference type="Proteomes" id="UP000014174"/>
    </source>
</evidence>
<evidence type="ECO:0000259" key="2">
    <source>
        <dbReference type="Pfam" id="PF00248"/>
    </source>
</evidence>
<dbReference type="CDD" id="cd19081">
    <property type="entry name" value="AKR_AKR9C1"/>
    <property type="match status" value="1"/>
</dbReference>
<feature type="domain" description="NADP-dependent oxidoreductase" evidence="2">
    <location>
        <begin position="16"/>
        <end position="312"/>
    </location>
</feature>
<dbReference type="STRING" id="1150600.ADIARSV_2609"/>
<dbReference type="EMBL" id="AQPN01000095">
    <property type="protein sequence ID" value="EOR94193.1"/>
    <property type="molecule type" value="Genomic_DNA"/>
</dbReference>
<keyword evidence="4" id="KW-1185">Reference proteome</keyword>
<evidence type="ECO:0000256" key="1">
    <source>
        <dbReference type="ARBA" id="ARBA00023002"/>
    </source>
</evidence>
<proteinExistence type="predicted"/>
<dbReference type="InterPro" id="IPR036812">
    <property type="entry name" value="NAD(P)_OxRdtase_dom_sf"/>
</dbReference>
<dbReference type="PANTHER" id="PTHR43364">
    <property type="entry name" value="NADH-SPECIFIC METHYLGLYOXAL REDUCTASE-RELATED"/>
    <property type="match status" value="1"/>
</dbReference>
<dbReference type="InterPro" id="IPR023210">
    <property type="entry name" value="NADP_OxRdtase_dom"/>
</dbReference>
<gene>
    <name evidence="3" type="ORF">ADIARSV_2609</name>
</gene>
<organism evidence="3 4">
    <name type="scientific">Arcticibacter svalbardensis MN12-7</name>
    <dbReference type="NCBI Taxonomy" id="1150600"/>
    <lineage>
        <taxon>Bacteria</taxon>
        <taxon>Pseudomonadati</taxon>
        <taxon>Bacteroidota</taxon>
        <taxon>Sphingobacteriia</taxon>
        <taxon>Sphingobacteriales</taxon>
        <taxon>Sphingobacteriaceae</taxon>
        <taxon>Arcticibacter</taxon>
    </lineage>
</organism>
<dbReference type="Gene3D" id="3.20.20.100">
    <property type="entry name" value="NADP-dependent oxidoreductase domain"/>
    <property type="match status" value="1"/>
</dbReference>
<evidence type="ECO:0000313" key="3">
    <source>
        <dbReference type="EMBL" id="EOR94193.1"/>
    </source>
</evidence>
<comment type="caution">
    <text evidence="3">The sequence shown here is derived from an EMBL/GenBank/DDBJ whole genome shotgun (WGS) entry which is preliminary data.</text>
</comment>
<dbReference type="GO" id="GO:0016491">
    <property type="term" value="F:oxidoreductase activity"/>
    <property type="evidence" value="ECO:0007669"/>
    <property type="project" value="UniProtKB-KW"/>
</dbReference>
<dbReference type="GO" id="GO:0005829">
    <property type="term" value="C:cytosol"/>
    <property type="evidence" value="ECO:0007669"/>
    <property type="project" value="UniProtKB-ARBA"/>
</dbReference>
<dbReference type="PATRIC" id="fig|1150600.3.peg.2582"/>
<dbReference type="Pfam" id="PF00248">
    <property type="entry name" value="Aldo_ket_red"/>
    <property type="match status" value="1"/>
</dbReference>
<name>R9GR86_9SPHI</name>
<dbReference type="InterPro" id="IPR050523">
    <property type="entry name" value="AKR_Detox_Biosynth"/>
</dbReference>
<dbReference type="RefSeq" id="WP_016195840.1">
    <property type="nucleotide sequence ID" value="NZ_AQPN01000095.1"/>
</dbReference>
<reference evidence="3 4" key="1">
    <citation type="journal article" date="2013" name="Genome Announc.">
        <title>Draft Genome Sequence of Arcticibacter svalbardensis Strain MN12-7T, a Member of the Family Sphingobacteriaceae Isolated from an Arctic Soil Sample.</title>
        <authorList>
            <person name="Shivaji S."/>
            <person name="Ara S."/>
            <person name="Prasad S."/>
            <person name="Manasa B.P."/>
            <person name="Begum Z."/>
            <person name="Singh A."/>
            <person name="Kumar Pinnaka A."/>
        </authorList>
    </citation>
    <scope>NUCLEOTIDE SEQUENCE [LARGE SCALE GENOMIC DNA]</scope>
    <source>
        <strain evidence="3 4">MN12-7</strain>
    </source>
</reference>
<dbReference type="AlphaFoldDB" id="R9GR86"/>
<keyword evidence="1" id="KW-0560">Oxidoreductase</keyword>
<dbReference type="eggNOG" id="COG0667">
    <property type="taxonomic scope" value="Bacteria"/>
</dbReference>
<dbReference type="OrthoDB" id="9773828at2"/>
<dbReference type="SUPFAM" id="SSF51430">
    <property type="entry name" value="NAD(P)-linked oxidoreductase"/>
    <property type="match status" value="1"/>
</dbReference>
<dbReference type="PANTHER" id="PTHR43364:SF6">
    <property type="entry name" value="OXIDOREDUCTASE-RELATED"/>
    <property type="match status" value="1"/>
</dbReference>
<dbReference type="Proteomes" id="UP000014174">
    <property type="component" value="Unassembled WGS sequence"/>
</dbReference>
<dbReference type="FunFam" id="3.20.20.100:FF:000004">
    <property type="entry name" value="Oxidoreductase, aldo/keto reductase"/>
    <property type="match status" value="1"/>
</dbReference>
<sequence length="314" mass="34422">MEQRNLGNSALKVSSLCLGGNVFGWTADQLTSFRILDEFIDLGFNFIDTADVYSKWAPGNKGGDSETIIGQWLKQNNKRSQIVLTTKGGSEMGPGQKGLSSAYITKAVEASLSRLQTDYIDLYLSHFDDTTTPVEETLEAYAKLISAGKIRVIGASNFSPERLKEALQASEKGLPKYENYQMQYNLVEREAYEKQYASITEQYHVGVTTYFSLASGFLTGKYRSEKDLSKSTRGEGIKKYLNEKGIDVLTSLDNVSTRHNATPAQVALAWLIAQPGITAPVVSATSLYQLNDIAKAASLHLSAEEIAELNEASA</sequence>
<accession>R9GR86</accession>
<protein>
    <submittedName>
        <fullName evidence="3">Oxidoreductase</fullName>
    </submittedName>
</protein>